<proteinExistence type="predicted"/>
<sequence>MGACSMFGRIGAMLSPQMPLLATYWQPLPLILFASMSMVAGLLTLLFPETLNVKLPDTIHEAESIGRD</sequence>
<name>A0ACB9SW47_HOLOL</name>
<keyword evidence="2" id="KW-1185">Reference proteome</keyword>
<reference evidence="1" key="1">
    <citation type="submission" date="2022-04" db="EMBL/GenBank/DDBJ databases">
        <title>Chromosome-scale genome assembly of Holotrichia oblita Faldermann.</title>
        <authorList>
            <person name="Rongchong L."/>
        </authorList>
    </citation>
    <scope>NUCLEOTIDE SEQUENCE</scope>
    <source>
        <strain evidence="1">81SQS9</strain>
    </source>
</reference>
<accession>A0ACB9SW47</accession>
<evidence type="ECO:0000313" key="1">
    <source>
        <dbReference type="EMBL" id="KAI4458708.1"/>
    </source>
</evidence>
<comment type="caution">
    <text evidence="1">The sequence shown here is derived from an EMBL/GenBank/DDBJ whole genome shotgun (WGS) entry which is preliminary data.</text>
</comment>
<dbReference type="EMBL" id="CM043021">
    <property type="protein sequence ID" value="KAI4458708.1"/>
    <property type="molecule type" value="Genomic_DNA"/>
</dbReference>
<gene>
    <name evidence="1" type="ORF">MML48_7g00020860</name>
</gene>
<organism evidence="1 2">
    <name type="scientific">Holotrichia oblita</name>
    <name type="common">Chafer beetle</name>
    <dbReference type="NCBI Taxonomy" id="644536"/>
    <lineage>
        <taxon>Eukaryota</taxon>
        <taxon>Metazoa</taxon>
        <taxon>Ecdysozoa</taxon>
        <taxon>Arthropoda</taxon>
        <taxon>Hexapoda</taxon>
        <taxon>Insecta</taxon>
        <taxon>Pterygota</taxon>
        <taxon>Neoptera</taxon>
        <taxon>Endopterygota</taxon>
        <taxon>Coleoptera</taxon>
        <taxon>Polyphaga</taxon>
        <taxon>Scarabaeiformia</taxon>
        <taxon>Scarabaeidae</taxon>
        <taxon>Melolonthinae</taxon>
        <taxon>Holotrichia</taxon>
    </lineage>
</organism>
<dbReference type="Proteomes" id="UP001056778">
    <property type="component" value="Chromosome 7"/>
</dbReference>
<protein>
    <submittedName>
        <fullName evidence="1">Solute carrier family 22 member</fullName>
    </submittedName>
</protein>
<evidence type="ECO:0000313" key="2">
    <source>
        <dbReference type="Proteomes" id="UP001056778"/>
    </source>
</evidence>